<keyword evidence="7" id="KW-0325">Glycoprotein</keyword>
<dbReference type="GO" id="GO:0005615">
    <property type="term" value="C:extracellular space"/>
    <property type="evidence" value="ECO:0000318"/>
    <property type="project" value="GO_Central"/>
</dbReference>
<dbReference type="Proteomes" id="UP000007110">
    <property type="component" value="Unassembled WGS sequence"/>
</dbReference>
<keyword evidence="13" id="KW-1185">Reference proteome</keyword>
<dbReference type="SUPFAM" id="SSF53474">
    <property type="entry name" value="alpha/beta-Hydrolases"/>
    <property type="match status" value="1"/>
</dbReference>
<dbReference type="GeneID" id="105436985"/>
<dbReference type="GO" id="GO:0019695">
    <property type="term" value="P:choline metabolic process"/>
    <property type="evidence" value="ECO:0000318"/>
    <property type="project" value="GO_Central"/>
</dbReference>
<feature type="domain" description="Acetylcholinesterase tetramerisation" evidence="11">
    <location>
        <begin position="581"/>
        <end position="613"/>
    </location>
</feature>
<keyword evidence="4" id="KW-0964">Secreted</keyword>
<evidence type="ECO:0000256" key="8">
    <source>
        <dbReference type="PIRSR" id="PIRSR600997-1"/>
    </source>
</evidence>
<dbReference type="InterPro" id="IPR050654">
    <property type="entry name" value="AChE-related_enzymes"/>
</dbReference>
<dbReference type="KEGG" id="spu:105436985"/>
<evidence type="ECO:0000259" key="10">
    <source>
        <dbReference type="Pfam" id="PF00135"/>
    </source>
</evidence>
<dbReference type="PANTHER" id="PTHR43918:SF12">
    <property type="entry name" value="ACETYLCHOLINESTERASE 1"/>
    <property type="match status" value="1"/>
</dbReference>
<dbReference type="AlphaFoldDB" id="A0A7M7NLC9"/>
<dbReference type="OMA" id="WHCADIP"/>
<dbReference type="EC" id="3.1.1.-" evidence="9"/>
<feature type="domain" description="Carboxylesterase type B" evidence="10">
    <location>
        <begin position="33"/>
        <end position="553"/>
    </location>
</feature>
<organism evidence="12 13">
    <name type="scientific">Strongylocentrotus purpuratus</name>
    <name type="common">Purple sea urchin</name>
    <dbReference type="NCBI Taxonomy" id="7668"/>
    <lineage>
        <taxon>Eukaryota</taxon>
        <taxon>Metazoa</taxon>
        <taxon>Echinodermata</taxon>
        <taxon>Eleutherozoa</taxon>
        <taxon>Echinozoa</taxon>
        <taxon>Echinoidea</taxon>
        <taxon>Euechinoidea</taxon>
        <taxon>Echinacea</taxon>
        <taxon>Camarodonta</taxon>
        <taxon>Echinidea</taxon>
        <taxon>Strongylocentrotidae</taxon>
        <taxon>Strongylocentrotus</taxon>
    </lineage>
</organism>
<dbReference type="PANTHER" id="PTHR43918">
    <property type="entry name" value="ACETYLCHOLINESTERASE"/>
    <property type="match status" value="1"/>
</dbReference>
<reference evidence="13" key="1">
    <citation type="submission" date="2015-02" db="EMBL/GenBank/DDBJ databases">
        <title>Genome sequencing for Strongylocentrotus purpuratus.</title>
        <authorList>
            <person name="Murali S."/>
            <person name="Liu Y."/>
            <person name="Vee V."/>
            <person name="English A."/>
            <person name="Wang M."/>
            <person name="Skinner E."/>
            <person name="Han Y."/>
            <person name="Muzny D.M."/>
            <person name="Worley K.C."/>
            <person name="Gibbs R.A."/>
        </authorList>
    </citation>
    <scope>NUCLEOTIDE SEQUENCE</scope>
</reference>
<dbReference type="GO" id="GO:0005886">
    <property type="term" value="C:plasma membrane"/>
    <property type="evidence" value="ECO:0000318"/>
    <property type="project" value="GO_Central"/>
</dbReference>
<dbReference type="FunCoup" id="A0A7M7NLC9">
    <property type="interactions" value="229"/>
</dbReference>
<evidence type="ECO:0000313" key="12">
    <source>
        <dbReference type="EnsemblMetazoa" id="XP_030838184"/>
    </source>
</evidence>
<dbReference type="Pfam" id="PF08674">
    <property type="entry name" value="AChE_tetra"/>
    <property type="match status" value="1"/>
</dbReference>
<sequence length="628" mass="70583">MSRLVLAWLVVASSCTSLFFIVAADASVDDSNLVVETTSGRVRGARKTILGKEVNKYLGIPYGEPPTGSRRFKKSVNKTRWDGIFDASNYGYACYQVVDTTYPGFPGAEMWNPNVNMSEDCLNLNIWVPTDSRNESLAVMVWIFGGGFFAGSASLGVYNGEVLSTTENVIVVTINYRVTNLGFLAIGGSDNIPGNAGLFDQALALSWIQDNIVHFGGDPSQVTLFGESAGAVSTNLHMFSPMTKDMFARIILQSGSSFAPWCVITAEEALRRGLLLAEGTGCYTPLGYQPDAEEINDITLCLQRVPPELLIANEFVVSGTYIFPFVPVVDGEFLTETPTSARMRGSFKEADVLLGTNSNEGSFFMVYDLPEYYDKDTESLINRTQFFELIPHLLPEMNEFGRDAIAFQYTDWLEPDNPVLLRDATEHYVGDYNIICPVHDFGRYHASSGNKVYAYHFDQRAANNMWGEWMGVMHGDEITFAFGQPLRPELGFSDGDRRLSQRMMTLWANFAKTGDPNGAEESDDIPADDDWLLFDQDNQNVYLLKDTTVDNAETYIWNRANYCAFWSEYVPFLNTQTANIDESERQWKEDFYQWSTKYMVDWKAEFNHYLYNKESGCPNEAYTANETP</sequence>
<accession>A0A7M7NLC9</accession>
<proteinExistence type="inferred from homology"/>
<dbReference type="InterPro" id="IPR000997">
    <property type="entry name" value="Cholinesterase"/>
</dbReference>
<dbReference type="InterPro" id="IPR029058">
    <property type="entry name" value="AB_hydrolase_fold"/>
</dbReference>
<evidence type="ECO:0000256" key="4">
    <source>
        <dbReference type="ARBA" id="ARBA00022525"/>
    </source>
</evidence>
<keyword evidence="3" id="KW-0719">Serine esterase</keyword>
<evidence type="ECO:0000256" key="9">
    <source>
        <dbReference type="RuleBase" id="RU361235"/>
    </source>
</evidence>
<reference evidence="12" key="2">
    <citation type="submission" date="2021-01" db="UniProtKB">
        <authorList>
            <consortium name="EnsemblMetazoa"/>
        </authorList>
    </citation>
    <scope>IDENTIFICATION</scope>
</reference>
<dbReference type="Gene3D" id="3.40.50.1820">
    <property type="entry name" value="alpha/beta hydrolase"/>
    <property type="match status" value="1"/>
</dbReference>
<dbReference type="FunFam" id="3.40.50.1820:FF:000029">
    <property type="entry name" value="Acetylcholinesterase"/>
    <property type="match status" value="1"/>
</dbReference>
<dbReference type="EnsemblMetazoa" id="XM_030982324">
    <property type="protein sequence ID" value="XP_030838184"/>
    <property type="gene ID" value="LOC105436985"/>
</dbReference>
<keyword evidence="9" id="KW-0732">Signal</keyword>
<comment type="subcellular location">
    <subcellularLocation>
        <location evidence="1">Secreted</location>
    </subcellularLocation>
</comment>
<feature type="active site" description="Acyl-ester intermediate" evidence="8">
    <location>
        <position position="228"/>
    </location>
</feature>
<dbReference type="InterPro" id="IPR014788">
    <property type="entry name" value="AChE_tetra"/>
</dbReference>
<dbReference type="RefSeq" id="XP_030838183.1">
    <property type="nucleotide sequence ID" value="XM_030982323.1"/>
</dbReference>
<protein>
    <recommendedName>
        <fullName evidence="9">Carboxylic ester hydrolase</fullName>
        <ecNumber evidence="9">3.1.1.-</ecNumber>
    </recommendedName>
</protein>
<dbReference type="EnsemblMetazoa" id="XM_030982323">
    <property type="protein sequence ID" value="XP_030838183"/>
    <property type="gene ID" value="LOC105436985"/>
</dbReference>
<dbReference type="InParanoid" id="A0A7M7NLC9"/>
<comment type="similarity">
    <text evidence="2 9">Belongs to the type-B carboxylesterase/lipase family.</text>
</comment>
<evidence type="ECO:0000313" key="13">
    <source>
        <dbReference type="Proteomes" id="UP000007110"/>
    </source>
</evidence>
<feature type="signal peptide" evidence="9">
    <location>
        <begin position="1"/>
        <end position="26"/>
    </location>
</feature>
<dbReference type="InterPro" id="IPR002018">
    <property type="entry name" value="CarbesteraseB"/>
</dbReference>
<dbReference type="PROSITE" id="PS00122">
    <property type="entry name" value="CARBOXYLESTERASE_B_1"/>
    <property type="match status" value="1"/>
</dbReference>
<dbReference type="GO" id="GO:0003990">
    <property type="term" value="F:acetylcholinesterase activity"/>
    <property type="evidence" value="ECO:0000318"/>
    <property type="project" value="GO_Central"/>
</dbReference>
<evidence type="ECO:0000256" key="1">
    <source>
        <dbReference type="ARBA" id="ARBA00004613"/>
    </source>
</evidence>
<evidence type="ECO:0000256" key="3">
    <source>
        <dbReference type="ARBA" id="ARBA00022487"/>
    </source>
</evidence>
<dbReference type="InterPro" id="IPR019826">
    <property type="entry name" value="Carboxylesterase_B_AS"/>
</dbReference>
<keyword evidence="6" id="KW-1015">Disulfide bond</keyword>
<dbReference type="Pfam" id="PF00135">
    <property type="entry name" value="COesterase"/>
    <property type="match status" value="1"/>
</dbReference>
<dbReference type="RefSeq" id="XP_030838184.1">
    <property type="nucleotide sequence ID" value="XM_030982324.1"/>
</dbReference>
<feature type="active site" description="Charge relay system" evidence="8">
    <location>
        <position position="360"/>
    </location>
</feature>
<evidence type="ECO:0000256" key="6">
    <source>
        <dbReference type="ARBA" id="ARBA00023157"/>
    </source>
</evidence>
<dbReference type="GO" id="GO:0006581">
    <property type="term" value="P:acetylcholine catabolic process"/>
    <property type="evidence" value="ECO:0000318"/>
    <property type="project" value="GO_Central"/>
</dbReference>
<evidence type="ECO:0000256" key="2">
    <source>
        <dbReference type="ARBA" id="ARBA00005964"/>
    </source>
</evidence>
<evidence type="ECO:0000256" key="7">
    <source>
        <dbReference type="ARBA" id="ARBA00023180"/>
    </source>
</evidence>
<feature type="active site" description="Charge relay system" evidence="8">
    <location>
        <position position="474"/>
    </location>
</feature>
<name>A0A7M7NLC9_STRPU</name>
<keyword evidence="5 9" id="KW-0378">Hydrolase</keyword>
<dbReference type="PRINTS" id="PR00878">
    <property type="entry name" value="CHOLNESTRASE"/>
</dbReference>
<evidence type="ECO:0000256" key="5">
    <source>
        <dbReference type="ARBA" id="ARBA00022801"/>
    </source>
</evidence>
<evidence type="ECO:0000259" key="11">
    <source>
        <dbReference type="Pfam" id="PF08674"/>
    </source>
</evidence>
<feature type="chain" id="PRO_5033948311" description="Carboxylic ester hydrolase" evidence="9">
    <location>
        <begin position="27"/>
        <end position="628"/>
    </location>
</feature>
<dbReference type="PROSITE" id="PS51257">
    <property type="entry name" value="PROKAR_LIPOPROTEIN"/>
    <property type="match status" value="1"/>
</dbReference>
<dbReference type="OrthoDB" id="9000293at2759"/>